<keyword evidence="2 8" id="KW-0001">2Fe-2S</keyword>
<dbReference type="EMBL" id="CP013232">
    <property type="protein sequence ID" value="AMO93870.1"/>
    <property type="molecule type" value="Genomic_DNA"/>
</dbReference>
<comment type="cofactor">
    <cofactor evidence="6">
        <name>[2Fe-2S] cluster</name>
        <dbReference type="ChEBI" id="CHEBI:190135"/>
    </cofactor>
</comment>
<keyword evidence="5 8" id="KW-0411">Iron-sulfur</keyword>
<dbReference type="Proteomes" id="UP000072421">
    <property type="component" value="Chromosome"/>
</dbReference>
<dbReference type="PANTHER" id="PTHR43342">
    <property type="entry name" value="NADH-QUINONE OXIDOREDUCTASE, E SUBUNIT"/>
    <property type="match status" value="1"/>
</dbReference>
<name>A0A127P7R5_9BURK</name>
<organism evidence="9">
    <name type="scientific">Collimonas fungivorans</name>
    <dbReference type="NCBI Taxonomy" id="158899"/>
    <lineage>
        <taxon>Bacteria</taxon>
        <taxon>Pseudomonadati</taxon>
        <taxon>Pseudomonadota</taxon>
        <taxon>Betaproteobacteria</taxon>
        <taxon>Burkholderiales</taxon>
        <taxon>Oxalobacteraceae</taxon>
        <taxon>Collimonas</taxon>
    </lineage>
</organism>
<dbReference type="PATRIC" id="fig|158899.10.peg.1169"/>
<dbReference type="InterPro" id="IPR002023">
    <property type="entry name" value="NuoE-like"/>
</dbReference>
<evidence type="ECO:0000313" key="10">
    <source>
        <dbReference type="Proteomes" id="UP000072421"/>
    </source>
</evidence>
<dbReference type="AlphaFoldDB" id="A0A127P7R5"/>
<proteinExistence type="inferred from homology"/>
<evidence type="ECO:0000256" key="1">
    <source>
        <dbReference type="ARBA" id="ARBA00010643"/>
    </source>
</evidence>
<evidence type="ECO:0000256" key="6">
    <source>
        <dbReference type="ARBA" id="ARBA00034078"/>
    </source>
</evidence>
<dbReference type="Pfam" id="PF01257">
    <property type="entry name" value="2Fe-2S_thioredx"/>
    <property type="match status" value="1"/>
</dbReference>
<evidence type="ECO:0000313" key="9">
    <source>
        <dbReference type="EMBL" id="AMO93870.1"/>
    </source>
</evidence>
<comment type="catalytic activity">
    <reaction evidence="7">
        <text>a quinone + NADH + 5 H(+)(in) = a quinol + NAD(+) + 4 H(+)(out)</text>
        <dbReference type="Rhea" id="RHEA:57888"/>
        <dbReference type="ChEBI" id="CHEBI:15378"/>
        <dbReference type="ChEBI" id="CHEBI:24646"/>
        <dbReference type="ChEBI" id="CHEBI:57540"/>
        <dbReference type="ChEBI" id="CHEBI:57945"/>
        <dbReference type="ChEBI" id="CHEBI:132124"/>
    </reaction>
</comment>
<gene>
    <name evidence="9" type="ORF">CFter6_1156</name>
</gene>
<dbReference type="PIRSF" id="PIRSF000216">
    <property type="entry name" value="NADH_DH_24kDa"/>
    <property type="match status" value="1"/>
</dbReference>
<dbReference type="PROSITE" id="PS01099">
    <property type="entry name" value="COMPLEX1_24K"/>
    <property type="match status" value="1"/>
</dbReference>
<comment type="similarity">
    <text evidence="1">Belongs to the complex I 24 kDa subunit family.</text>
</comment>
<evidence type="ECO:0000256" key="8">
    <source>
        <dbReference type="PIRSR" id="PIRSR000216-1"/>
    </source>
</evidence>
<evidence type="ECO:0000256" key="5">
    <source>
        <dbReference type="ARBA" id="ARBA00023014"/>
    </source>
</evidence>
<dbReference type="GO" id="GO:0051537">
    <property type="term" value="F:2 iron, 2 sulfur cluster binding"/>
    <property type="evidence" value="ECO:0007669"/>
    <property type="project" value="UniProtKB-KW"/>
</dbReference>
<dbReference type="GO" id="GO:0016491">
    <property type="term" value="F:oxidoreductase activity"/>
    <property type="evidence" value="ECO:0007669"/>
    <property type="project" value="InterPro"/>
</dbReference>
<dbReference type="GO" id="GO:0046872">
    <property type="term" value="F:metal ion binding"/>
    <property type="evidence" value="ECO:0007669"/>
    <property type="project" value="UniProtKB-KW"/>
</dbReference>
<dbReference type="NCBIfam" id="NF004638">
    <property type="entry name" value="PRK05988.1"/>
    <property type="match status" value="1"/>
</dbReference>
<feature type="binding site" evidence="8">
    <location>
        <position position="94"/>
    </location>
    <ligand>
        <name>[2Fe-2S] cluster</name>
        <dbReference type="ChEBI" id="CHEBI:190135"/>
    </ligand>
</feature>
<dbReference type="Gene3D" id="1.10.10.1590">
    <property type="entry name" value="NADH-quinone oxidoreductase subunit E"/>
    <property type="match status" value="1"/>
</dbReference>
<dbReference type="SUPFAM" id="SSF52833">
    <property type="entry name" value="Thioredoxin-like"/>
    <property type="match status" value="1"/>
</dbReference>
<feature type="binding site" evidence="8">
    <location>
        <position position="99"/>
    </location>
    <ligand>
        <name>[2Fe-2S] cluster</name>
        <dbReference type="ChEBI" id="CHEBI:190135"/>
    </ligand>
</feature>
<dbReference type="RefSeq" id="WP_061542222.1">
    <property type="nucleotide sequence ID" value="NZ_CP013232.1"/>
</dbReference>
<keyword evidence="4 8" id="KW-0408">Iron</keyword>
<keyword evidence="3 8" id="KW-0479">Metal-binding</keyword>
<evidence type="ECO:0000256" key="3">
    <source>
        <dbReference type="ARBA" id="ARBA00022723"/>
    </source>
</evidence>
<dbReference type="Gene3D" id="3.40.30.10">
    <property type="entry name" value="Glutaredoxin"/>
    <property type="match status" value="1"/>
</dbReference>
<dbReference type="PANTHER" id="PTHR43342:SF1">
    <property type="entry name" value="BIFURCATING [FEFE] HYDROGENASE GAMMA SUBUNIT"/>
    <property type="match status" value="1"/>
</dbReference>
<feature type="binding site" evidence="8">
    <location>
        <position position="135"/>
    </location>
    <ligand>
        <name>[2Fe-2S] cluster</name>
        <dbReference type="ChEBI" id="CHEBI:190135"/>
    </ligand>
</feature>
<dbReference type="InterPro" id="IPR028431">
    <property type="entry name" value="NADP_DH_HndA-like"/>
</dbReference>
<dbReference type="FunFam" id="1.10.10.1590:FF:000001">
    <property type="entry name" value="NADH-quinone oxidoreductase subunit E"/>
    <property type="match status" value="1"/>
</dbReference>
<protein>
    <submittedName>
        <fullName evidence="9">Respiratory-chain NADH dehydrogenase 24 Kd subunit</fullName>
    </submittedName>
</protein>
<evidence type="ECO:0000256" key="2">
    <source>
        <dbReference type="ARBA" id="ARBA00022714"/>
    </source>
</evidence>
<dbReference type="OrthoDB" id="9807941at2"/>
<dbReference type="InterPro" id="IPR041921">
    <property type="entry name" value="NuoE_N"/>
</dbReference>
<sequence>MQIEPSSQVSKAVPSEPSVDLDQVKSIIQKYQAMPGAMLPVLHAIQDALGYVPSSAVPLIAEQLNLSRAEVHGVISFYHHFRQQPAGRHVVQLCRAEACQAVGADALAAHAKAALGCDFHGTSSDGQFTLEPVYCLGQCACGPSMLIDDDLHARVSSDKFNRLVRAKRGVA</sequence>
<evidence type="ECO:0000256" key="7">
    <source>
        <dbReference type="ARBA" id="ARBA00047712"/>
    </source>
</evidence>
<evidence type="ECO:0000256" key="4">
    <source>
        <dbReference type="ARBA" id="ARBA00023004"/>
    </source>
</evidence>
<reference evidence="9 10" key="1">
    <citation type="submission" date="2015-11" db="EMBL/GenBank/DDBJ databases">
        <title>Exploring the genomic traits of fungus-feeding bacterial genus Collimonas.</title>
        <authorList>
            <person name="Song C."/>
            <person name="Schmidt R."/>
            <person name="de Jager V."/>
            <person name="Krzyzanowska D."/>
            <person name="Jongedijk E."/>
            <person name="Cankar K."/>
            <person name="Beekwilder J."/>
            <person name="van Veen A."/>
            <person name="de Boer W."/>
            <person name="van Veen J.A."/>
            <person name="Garbeva P."/>
        </authorList>
    </citation>
    <scope>NUCLEOTIDE SEQUENCE [LARGE SCALE GENOMIC DNA]</scope>
    <source>
        <strain evidence="9 10">Ter6</strain>
    </source>
</reference>
<dbReference type="InterPro" id="IPR036249">
    <property type="entry name" value="Thioredoxin-like_sf"/>
</dbReference>
<feature type="binding site" evidence="8">
    <location>
        <position position="139"/>
    </location>
    <ligand>
        <name>[2Fe-2S] cluster</name>
        <dbReference type="ChEBI" id="CHEBI:190135"/>
    </ligand>
</feature>
<accession>A0A127P7R5</accession>
<dbReference type="CDD" id="cd03081">
    <property type="entry name" value="TRX_Fd_NuoE_FDH_gamma"/>
    <property type="match status" value="1"/>
</dbReference>
<comment type="cofactor">
    <cofactor evidence="8">
        <name>[2Fe-2S] cluster</name>
        <dbReference type="ChEBI" id="CHEBI:190135"/>
    </cofactor>
    <text evidence="8">Binds 1 [2Fe-2S] cluster.</text>
</comment>